<keyword evidence="2" id="KW-0560">Oxidoreductase</keyword>
<dbReference type="InterPro" id="IPR023753">
    <property type="entry name" value="FAD/NAD-binding_dom"/>
</dbReference>
<evidence type="ECO:0000256" key="2">
    <source>
        <dbReference type="ARBA" id="ARBA00023002"/>
    </source>
</evidence>
<dbReference type="Pfam" id="PF07992">
    <property type="entry name" value="Pyr_redox_2"/>
    <property type="match status" value="1"/>
</dbReference>
<dbReference type="InterPro" id="IPR036188">
    <property type="entry name" value="FAD/NAD-bd_sf"/>
</dbReference>
<keyword evidence="1" id="KW-0285">Flavoprotein</keyword>
<dbReference type="AlphaFoldDB" id="A0A317T5X4"/>
<organism evidence="4 5">
    <name type="scientific">Prosthecochloris marina</name>
    <dbReference type="NCBI Taxonomy" id="2017681"/>
    <lineage>
        <taxon>Bacteria</taxon>
        <taxon>Pseudomonadati</taxon>
        <taxon>Chlorobiota</taxon>
        <taxon>Chlorobiia</taxon>
        <taxon>Chlorobiales</taxon>
        <taxon>Chlorobiaceae</taxon>
        <taxon>Prosthecochloris</taxon>
    </lineage>
</organism>
<accession>A0A317T5X4</accession>
<gene>
    <name evidence="4" type="ORF">CR164_06915</name>
</gene>
<dbReference type="InterPro" id="IPR050097">
    <property type="entry name" value="Ferredoxin-NADP_redctase_2"/>
</dbReference>
<evidence type="ECO:0000313" key="4">
    <source>
        <dbReference type="EMBL" id="PWW82064.1"/>
    </source>
</evidence>
<comment type="caution">
    <text evidence="4">The sequence shown here is derived from an EMBL/GenBank/DDBJ whole genome shotgun (WGS) entry which is preliminary data.</text>
</comment>
<name>A0A317T5X4_9CHLB</name>
<evidence type="ECO:0000313" key="5">
    <source>
        <dbReference type="Proteomes" id="UP000246278"/>
    </source>
</evidence>
<evidence type="ECO:0000256" key="1">
    <source>
        <dbReference type="ARBA" id="ARBA00022630"/>
    </source>
</evidence>
<proteinExistence type="predicted"/>
<dbReference type="RefSeq" id="WP_110023200.1">
    <property type="nucleotide sequence ID" value="NZ_PDNZ01000004.1"/>
</dbReference>
<keyword evidence="5" id="KW-1185">Reference proteome</keyword>
<dbReference type="PRINTS" id="PR00368">
    <property type="entry name" value="FADPNR"/>
</dbReference>
<sequence>MNTEHYDVVIVGGGPAGLSAAIYAARAELRTVVLDKDPHAGALGMAHVIANYPGVRSDISGIELLDSMKSQAESFGAKFFREKVTGLDLSKREKNVFTASGKVFRAKALILATGSMGKSRKIKGEQELLGVGVSYCATCDAAFYKGQVVAVAGRTGEAVEEAKVLSRFAGKVYLLCPTSSFSAPSEMVEGLDFQPNIEVRYNQSIVAINGDKAVESLTIRGENAPLEVDGVFLYLSGSSPIIDYAGGQLDCVEESCLKIGADFSTSVPGVFAAGDILCKDIKQAIIVASEGCRAALYADKFLRGRSTAKMDYN</sequence>
<dbReference type="Gene3D" id="3.50.50.60">
    <property type="entry name" value="FAD/NAD(P)-binding domain"/>
    <property type="match status" value="2"/>
</dbReference>
<dbReference type="Proteomes" id="UP000246278">
    <property type="component" value="Unassembled WGS sequence"/>
</dbReference>
<dbReference type="OrthoDB" id="9806179at2"/>
<feature type="domain" description="FAD/NAD(P)-binding" evidence="3">
    <location>
        <begin position="6"/>
        <end position="285"/>
    </location>
</feature>
<reference evidence="5" key="1">
    <citation type="submission" date="2017-10" db="EMBL/GenBank/DDBJ databases">
        <authorList>
            <person name="Gaisin V.A."/>
            <person name="Rysina M.S."/>
            <person name="Grouzdev D.S."/>
        </authorList>
    </citation>
    <scope>NUCLEOTIDE SEQUENCE [LARGE SCALE GENOMIC DNA]</scope>
    <source>
        <strain evidence="5">V1</strain>
    </source>
</reference>
<dbReference type="EMBL" id="PDNZ01000004">
    <property type="protein sequence ID" value="PWW82064.1"/>
    <property type="molecule type" value="Genomic_DNA"/>
</dbReference>
<dbReference type="PRINTS" id="PR00469">
    <property type="entry name" value="PNDRDTASEII"/>
</dbReference>
<evidence type="ECO:0000259" key="3">
    <source>
        <dbReference type="Pfam" id="PF07992"/>
    </source>
</evidence>
<dbReference type="PANTHER" id="PTHR48105">
    <property type="entry name" value="THIOREDOXIN REDUCTASE 1-RELATED-RELATED"/>
    <property type="match status" value="1"/>
</dbReference>
<dbReference type="GO" id="GO:0016491">
    <property type="term" value="F:oxidoreductase activity"/>
    <property type="evidence" value="ECO:0007669"/>
    <property type="project" value="UniProtKB-KW"/>
</dbReference>
<protein>
    <submittedName>
        <fullName evidence="4">Thioredoxin-disulfide reductase</fullName>
    </submittedName>
</protein>
<dbReference type="SUPFAM" id="SSF51905">
    <property type="entry name" value="FAD/NAD(P)-binding domain"/>
    <property type="match status" value="1"/>
</dbReference>